<proteinExistence type="predicted"/>
<name>A0AAQ3PLP8_PASNO</name>
<protein>
    <submittedName>
        <fullName evidence="2">Uncharacterized protein</fullName>
    </submittedName>
</protein>
<sequence>AAPPLSSHRRRPHIPDPPFLSLLARPPPPDPDPPFLSLLTPPPHLPDPAPSPPASHLPWLPVPRPRPARPSLPRLRPPPSLPRRPASLGADRRLASRAAEASRGLARASWRVPPPRASTSTANCALPRADPVSSPPRHRPPPATAPSAASWTTSGTCSLRRGIDRSHHQRKSSDFDGDSIACHIYQETSKILGLLVTSPHLLVGDLKEETYMKFCGGAATASDGTGDGSSMQCSPYTPPRPHPPPVPPPHHPSPSRGCKVNQGI</sequence>
<dbReference type="EMBL" id="CP144745">
    <property type="protein sequence ID" value="WVZ49131.1"/>
    <property type="molecule type" value="Genomic_DNA"/>
</dbReference>
<dbReference type="Proteomes" id="UP001341281">
    <property type="component" value="Chromosome 01"/>
</dbReference>
<feature type="region of interest" description="Disordered" evidence="1">
    <location>
        <begin position="220"/>
        <end position="264"/>
    </location>
</feature>
<evidence type="ECO:0000313" key="2">
    <source>
        <dbReference type="EMBL" id="WVZ49131.1"/>
    </source>
</evidence>
<feature type="compositionally biased region" description="Low complexity" evidence="1">
    <location>
        <begin position="145"/>
        <end position="156"/>
    </location>
</feature>
<accession>A0AAQ3PLP8</accession>
<feature type="compositionally biased region" description="Pro residues" evidence="1">
    <location>
        <begin position="25"/>
        <end position="82"/>
    </location>
</feature>
<keyword evidence="3" id="KW-1185">Reference proteome</keyword>
<organism evidence="2 3">
    <name type="scientific">Paspalum notatum var. saurae</name>
    <dbReference type="NCBI Taxonomy" id="547442"/>
    <lineage>
        <taxon>Eukaryota</taxon>
        <taxon>Viridiplantae</taxon>
        <taxon>Streptophyta</taxon>
        <taxon>Embryophyta</taxon>
        <taxon>Tracheophyta</taxon>
        <taxon>Spermatophyta</taxon>
        <taxon>Magnoliopsida</taxon>
        <taxon>Liliopsida</taxon>
        <taxon>Poales</taxon>
        <taxon>Poaceae</taxon>
        <taxon>PACMAD clade</taxon>
        <taxon>Panicoideae</taxon>
        <taxon>Andropogonodae</taxon>
        <taxon>Paspaleae</taxon>
        <taxon>Paspalinae</taxon>
        <taxon>Paspalum</taxon>
    </lineage>
</organism>
<feature type="non-terminal residue" evidence="2">
    <location>
        <position position="264"/>
    </location>
</feature>
<reference evidence="2 3" key="1">
    <citation type="submission" date="2024-02" db="EMBL/GenBank/DDBJ databases">
        <title>High-quality chromosome-scale genome assembly of Pensacola bahiagrass (Paspalum notatum Flugge var. saurae).</title>
        <authorList>
            <person name="Vega J.M."/>
            <person name="Podio M."/>
            <person name="Orjuela J."/>
            <person name="Siena L.A."/>
            <person name="Pessino S.C."/>
            <person name="Combes M.C."/>
            <person name="Mariac C."/>
            <person name="Albertini E."/>
            <person name="Pupilli F."/>
            <person name="Ortiz J.P.A."/>
            <person name="Leblanc O."/>
        </authorList>
    </citation>
    <scope>NUCLEOTIDE SEQUENCE [LARGE SCALE GENOMIC DNA]</scope>
    <source>
        <strain evidence="2">R1</strain>
        <tissue evidence="2">Leaf</tissue>
    </source>
</reference>
<feature type="compositionally biased region" description="Low complexity" evidence="1">
    <location>
        <begin position="220"/>
        <end position="230"/>
    </location>
</feature>
<evidence type="ECO:0000313" key="3">
    <source>
        <dbReference type="Proteomes" id="UP001341281"/>
    </source>
</evidence>
<gene>
    <name evidence="2" type="ORF">U9M48_000512</name>
</gene>
<evidence type="ECO:0000256" key="1">
    <source>
        <dbReference type="SAM" id="MobiDB-lite"/>
    </source>
</evidence>
<feature type="region of interest" description="Disordered" evidence="1">
    <location>
        <begin position="1"/>
        <end position="156"/>
    </location>
</feature>
<dbReference type="AlphaFoldDB" id="A0AAQ3PLP8"/>
<feature type="compositionally biased region" description="Low complexity" evidence="1">
    <location>
        <begin position="96"/>
        <end position="109"/>
    </location>
</feature>
<feature type="compositionally biased region" description="Pro residues" evidence="1">
    <location>
        <begin position="236"/>
        <end position="252"/>
    </location>
</feature>